<evidence type="ECO:0000313" key="7">
    <source>
        <dbReference type="EMBL" id="MFC7198802.1"/>
    </source>
</evidence>
<accession>A0ABD5Z0V7</accession>
<dbReference type="InterPro" id="IPR036271">
    <property type="entry name" value="Tet_transcr_reg_TetR-rel_C_sf"/>
</dbReference>
<keyword evidence="4" id="KW-0804">Transcription</keyword>
<evidence type="ECO:0000256" key="3">
    <source>
        <dbReference type="ARBA" id="ARBA00023125"/>
    </source>
</evidence>
<reference evidence="7 8" key="1">
    <citation type="journal article" date="2019" name="Int. J. Syst. Evol. Microbiol.">
        <title>The Global Catalogue of Microorganisms (GCM) 10K type strain sequencing project: providing services to taxonomists for standard genome sequencing and annotation.</title>
        <authorList>
            <consortium name="The Broad Institute Genomics Platform"/>
            <consortium name="The Broad Institute Genome Sequencing Center for Infectious Disease"/>
            <person name="Wu L."/>
            <person name="Ma J."/>
        </authorList>
    </citation>
    <scope>NUCLEOTIDE SEQUENCE [LARGE SCALE GENOMIC DNA]</scope>
    <source>
        <strain evidence="7 8">XZGYJ-43</strain>
    </source>
</reference>
<keyword evidence="2" id="KW-0805">Transcription regulation</keyword>
<evidence type="ECO:0000313" key="8">
    <source>
        <dbReference type="Proteomes" id="UP001596447"/>
    </source>
</evidence>
<dbReference type="PROSITE" id="PS50977">
    <property type="entry name" value="HTH_TETR_2"/>
    <property type="match status" value="1"/>
</dbReference>
<evidence type="ECO:0000256" key="2">
    <source>
        <dbReference type="ARBA" id="ARBA00023015"/>
    </source>
</evidence>
<dbReference type="GO" id="GO:0003677">
    <property type="term" value="F:DNA binding"/>
    <property type="evidence" value="ECO:0007669"/>
    <property type="project" value="UniProtKB-UniRule"/>
</dbReference>
<dbReference type="InterPro" id="IPR009057">
    <property type="entry name" value="Homeodomain-like_sf"/>
</dbReference>
<dbReference type="InterPro" id="IPR050109">
    <property type="entry name" value="HTH-type_TetR-like_transc_reg"/>
</dbReference>
<evidence type="ECO:0000256" key="4">
    <source>
        <dbReference type="ARBA" id="ARBA00023163"/>
    </source>
</evidence>
<dbReference type="Proteomes" id="UP001596447">
    <property type="component" value="Unassembled WGS sequence"/>
</dbReference>
<dbReference type="Gene3D" id="1.10.357.10">
    <property type="entry name" value="Tetracycline Repressor, domain 2"/>
    <property type="match status" value="1"/>
</dbReference>
<feature type="domain" description="HTH tetR-type" evidence="6">
    <location>
        <begin position="3"/>
        <end position="63"/>
    </location>
</feature>
<dbReference type="InterPro" id="IPR001647">
    <property type="entry name" value="HTH_TetR"/>
</dbReference>
<dbReference type="SUPFAM" id="SSF48498">
    <property type="entry name" value="Tetracyclin repressor-like, C-terminal domain"/>
    <property type="match status" value="1"/>
</dbReference>
<keyword evidence="8" id="KW-1185">Reference proteome</keyword>
<dbReference type="Pfam" id="PF13977">
    <property type="entry name" value="TetR_C_6"/>
    <property type="match status" value="1"/>
</dbReference>
<name>A0ABD5Z0V7_9EURY</name>
<sequence>MSDEPADELMRATYQALCKHGYADVTMADIAAESEMSKSSIHYHYESKHDLLTTFLDDLLASFTARLDDVEGETPREHLSALVETVLDPSSDEPNREFRTAVLEMKAQGPYDEAFRSRLEEFDRTLRSHVSDVLAAGVEDGTFRHDLDVERTADFFVTVFGGAQTRSVAVGRPVEQTRETLERYVETNVVAADVGVEGGQ</sequence>
<dbReference type="RefSeq" id="WP_279528761.1">
    <property type="nucleotide sequence ID" value="NZ_CP122312.1"/>
</dbReference>
<dbReference type="Pfam" id="PF00440">
    <property type="entry name" value="TetR_N"/>
    <property type="match status" value="1"/>
</dbReference>
<organism evidence="7 8">
    <name type="scientific">Halospeciosus flavus</name>
    <dbReference type="NCBI Taxonomy" id="3032283"/>
    <lineage>
        <taxon>Archaea</taxon>
        <taxon>Methanobacteriati</taxon>
        <taxon>Methanobacteriota</taxon>
        <taxon>Stenosarchaea group</taxon>
        <taxon>Halobacteria</taxon>
        <taxon>Halobacteriales</taxon>
        <taxon>Halobacteriaceae</taxon>
        <taxon>Halospeciosus</taxon>
    </lineage>
</organism>
<dbReference type="AlphaFoldDB" id="A0ABD5Z0V7"/>
<proteinExistence type="predicted"/>
<feature type="DNA-binding region" description="H-T-H motif" evidence="5">
    <location>
        <begin position="26"/>
        <end position="45"/>
    </location>
</feature>
<dbReference type="PRINTS" id="PR00455">
    <property type="entry name" value="HTHTETR"/>
</dbReference>
<keyword evidence="3 5" id="KW-0238">DNA-binding</keyword>
<gene>
    <name evidence="7" type="ORF">ACFQJ9_05100</name>
</gene>
<dbReference type="PANTHER" id="PTHR30055:SF234">
    <property type="entry name" value="HTH-TYPE TRANSCRIPTIONAL REGULATOR BETI"/>
    <property type="match status" value="1"/>
</dbReference>
<comment type="caution">
    <text evidence="7">The sequence shown here is derived from an EMBL/GenBank/DDBJ whole genome shotgun (WGS) entry which is preliminary data.</text>
</comment>
<evidence type="ECO:0000259" key="6">
    <source>
        <dbReference type="PROSITE" id="PS50977"/>
    </source>
</evidence>
<dbReference type="PANTHER" id="PTHR30055">
    <property type="entry name" value="HTH-TYPE TRANSCRIPTIONAL REGULATOR RUTR"/>
    <property type="match status" value="1"/>
</dbReference>
<protein>
    <submittedName>
        <fullName evidence="7">TetR/AcrR family transcriptional regulator</fullName>
    </submittedName>
</protein>
<dbReference type="SUPFAM" id="SSF46689">
    <property type="entry name" value="Homeodomain-like"/>
    <property type="match status" value="1"/>
</dbReference>
<keyword evidence="1" id="KW-0678">Repressor</keyword>
<evidence type="ECO:0000256" key="1">
    <source>
        <dbReference type="ARBA" id="ARBA00022491"/>
    </source>
</evidence>
<evidence type="ECO:0000256" key="5">
    <source>
        <dbReference type="PROSITE-ProRule" id="PRU00335"/>
    </source>
</evidence>
<dbReference type="EMBL" id="JBHTAR010000011">
    <property type="protein sequence ID" value="MFC7198802.1"/>
    <property type="molecule type" value="Genomic_DNA"/>
</dbReference>
<dbReference type="InterPro" id="IPR039538">
    <property type="entry name" value="BetI_C"/>
</dbReference>